<comment type="pathway">
    <text evidence="10 11">Cell wall biogenesis; peptidoglycan biosynthesis.</text>
</comment>
<keyword evidence="9 10" id="KW-0961">Cell wall biogenesis/degradation</keyword>
<feature type="domain" description="Mur ligase N-terminal catalytic" evidence="12">
    <location>
        <begin position="28"/>
        <end position="84"/>
    </location>
</feature>
<comment type="similarity">
    <text evidence="10">Belongs to the MurCDEF family. MurF subfamily.</text>
</comment>
<dbReference type="GO" id="GO:0005737">
    <property type="term" value="C:cytoplasm"/>
    <property type="evidence" value="ECO:0007669"/>
    <property type="project" value="UniProtKB-SubCell"/>
</dbReference>
<evidence type="ECO:0000256" key="6">
    <source>
        <dbReference type="ARBA" id="ARBA00022960"/>
    </source>
</evidence>
<comment type="function">
    <text evidence="10 11">Involved in cell wall formation. Catalyzes the final step in the synthesis of UDP-N-acetylmuramoyl-pentapeptide, the precursor of murein.</text>
</comment>
<feature type="binding site" evidence="10">
    <location>
        <begin position="111"/>
        <end position="117"/>
    </location>
    <ligand>
        <name>ATP</name>
        <dbReference type="ChEBI" id="CHEBI:30616"/>
    </ligand>
</feature>
<dbReference type="HAMAP" id="MF_02019">
    <property type="entry name" value="MurF"/>
    <property type="match status" value="1"/>
</dbReference>
<dbReference type="Gene3D" id="3.90.190.20">
    <property type="entry name" value="Mur ligase, C-terminal domain"/>
    <property type="match status" value="1"/>
</dbReference>
<evidence type="ECO:0000256" key="11">
    <source>
        <dbReference type="RuleBase" id="RU004136"/>
    </source>
</evidence>
<comment type="subcellular location">
    <subcellularLocation>
        <location evidence="10 11">Cytoplasm</location>
    </subcellularLocation>
</comment>
<reference evidence="15" key="2">
    <citation type="journal article" date="2021" name="PeerJ">
        <title>Extensive microbial diversity within the chicken gut microbiome revealed by metagenomics and culture.</title>
        <authorList>
            <person name="Gilroy R."/>
            <person name="Ravi A."/>
            <person name="Getino M."/>
            <person name="Pursley I."/>
            <person name="Horton D.L."/>
            <person name="Alikhan N.F."/>
            <person name="Baker D."/>
            <person name="Gharbi K."/>
            <person name="Hall N."/>
            <person name="Watson M."/>
            <person name="Adriaenssens E.M."/>
            <person name="Foster-Nyarko E."/>
            <person name="Jarju S."/>
            <person name="Secka A."/>
            <person name="Antonio M."/>
            <person name="Oren A."/>
            <person name="Chaudhuri R.R."/>
            <person name="La Ragione R."/>
            <person name="Hildebrand F."/>
            <person name="Pallen M.J."/>
        </authorList>
    </citation>
    <scope>NUCLEOTIDE SEQUENCE</scope>
    <source>
        <strain evidence="15">CHK152-2871</strain>
    </source>
</reference>
<keyword evidence="6 10" id="KW-0133">Cell shape</keyword>
<keyword evidence="2 10" id="KW-0436">Ligase</keyword>
<dbReference type="InterPro" id="IPR013221">
    <property type="entry name" value="Mur_ligase_cen"/>
</dbReference>
<dbReference type="Proteomes" id="UP000886865">
    <property type="component" value="Unassembled WGS sequence"/>
</dbReference>
<dbReference type="SUPFAM" id="SSF53244">
    <property type="entry name" value="MurD-like peptide ligases, peptide-binding domain"/>
    <property type="match status" value="1"/>
</dbReference>
<dbReference type="InterPro" id="IPR000713">
    <property type="entry name" value="Mur_ligase_N"/>
</dbReference>
<evidence type="ECO:0000259" key="13">
    <source>
        <dbReference type="Pfam" id="PF02875"/>
    </source>
</evidence>
<dbReference type="GO" id="GO:0008360">
    <property type="term" value="P:regulation of cell shape"/>
    <property type="evidence" value="ECO:0007669"/>
    <property type="project" value="UniProtKB-KW"/>
</dbReference>
<dbReference type="Gene3D" id="3.40.1190.10">
    <property type="entry name" value="Mur-like, catalytic domain"/>
    <property type="match status" value="1"/>
</dbReference>
<evidence type="ECO:0000313" key="16">
    <source>
        <dbReference type="Proteomes" id="UP000886865"/>
    </source>
</evidence>
<comment type="caution">
    <text evidence="15">The sequence shown here is derived from an EMBL/GenBank/DDBJ whole genome shotgun (WGS) entry which is preliminary data.</text>
</comment>
<dbReference type="Pfam" id="PF01225">
    <property type="entry name" value="Mur_ligase"/>
    <property type="match status" value="1"/>
</dbReference>
<proteinExistence type="inferred from homology"/>
<evidence type="ECO:0000313" key="15">
    <source>
        <dbReference type="EMBL" id="HIS74704.1"/>
    </source>
</evidence>
<evidence type="ECO:0000259" key="14">
    <source>
        <dbReference type="Pfam" id="PF08245"/>
    </source>
</evidence>
<keyword evidence="7 10" id="KW-0573">Peptidoglycan synthesis</keyword>
<evidence type="ECO:0000256" key="3">
    <source>
        <dbReference type="ARBA" id="ARBA00022618"/>
    </source>
</evidence>
<dbReference type="AlphaFoldDB" id="A0A9D1FJ72"/>
<keyword evidence="4 10" id="KW-0547">Nucleotide-binding</keyword>
<reference evidence="15" key="1">
    <citation type="submission" date="2020-10" db="EMBL/GenBank/DDBJ databases">
        <authorList>
            <person name="Gilroy R."/>
        </authorList>
    </citation>
    <scope>NUCLEOTIDE SEQUENCE</scope>
    <source>
        <strain evidence="15">CHK152-2871</strain>
    </source>
</reference>
<evidence type="ECO:0000256" key="9">
    <source>
        <dbReference type="ARBA" id="ARBA00023316"/>
    </source>
</evidence>
<dbReference type="GO" id="GO:0051301">
    <property type="term" value="P:cell division"/>
    <property type="evidence" value="ECO:0007669"/>
    <property type="project" value="UniProtKB-KW"/>
</dbReference>
<dbReference type="InterPro" id="IPR004101">
    <property type="entry name" value="Mur_ligase_C"/>
</dbReference>
<feature type="domain" description="Mur ligase C-terminal" evidence="13">
    <location>
        <begin position="307"/>
        <end position="425"/>
    </location>
</feature>
<dbReference type="InterPro" id="IPR036565">
    <property type="entry name" value="Mur-like_cat_sf"/>
</dbReference>
<keyword evidence="1 10" id="KW-0963">Cytoplasm</keyword>
<name>A0A9D1FJ72_9BACT</name>
<dbReference type="SUPFAM" id="SSF63418">
    <property type="entry name" value="MurE/MurF N-terminal domain"/>
    <property type="match status" value="1"/>
</dbReference>
<evidence type="ECO:0000256" key="10">
    <source>
        <dbReference type="HAMAP-Rule" id="MF_02019"/>
    </source>
</evidence>
<dbReference type="Pfam" id="PF02875">
    <property type="entry name" value="Mur_ligase_C"/>
    <property type="match status" value="1"/>
</dbReference>
<dbReference type="EMBL" id="DVJQ01000056">
    <property type="protein sequence ID" value="HIS74704.1"/>
    <property type="molecule type" value="Genomic_DNA"/>
</dbReference>
<dbReference type="GO" id="GO:0009252">
    <property type="term" value="P:peptidoglycan biosynthetic process"/>
    <property type="evidence" value="ECO:0007669"/>
    <property type="project" value="UniProtKB-UniRule"/>
</dbReference>
<comment type="catalytic activity">
    <reaction evidence="10 11">
        <text>D-alanyl-D-alanine + UDP-N-acetyl-alpha-D-muramoyl-L-alanyl-gamma-D-glutamyl-meso-2,6-diaminopimelate + ATP = UDP-N-acetyl-alpha-D-muramoyl-L-alanyl-gamma-D-glutamyl-meso-2,6-diaminopimeloyl-D-alanyl-D-alanine + ADP + phosphate + H(+)</text>
        <dbReference type="Rhea" id="RHEA:28374"/>
        <dbReference type="ChEBI" id="CHEBI:15378"/>
        <dbReference type="ChEBI" id="CHEBI:30616"/>
        <dbReference type="ChEBI" id="CHEBI:43474"/>
        <dbReference type="ChEBI" id="CHEBI:57822"/>
        <dbReference type="ChEBI" id="CHEBI:61386"/>
        <dbReference type="ChEBI" id="CHEBI:83905"/>
        <dbReference type="ChEBI" id="CHEBI:456216"/>
        <dbReference type="EC" id="6.3.2.10"/>
    </reaction>
</comment>
<evidence type="ECO:0000256" key="5">
    <source>
        <dbReference type="ARBA" id="ARBA00022840"/>
    </source>
</evidence>
<gene>
    <name evidence="10" type="primary">murF</name>
    <name evidence="15" type="ORF">IAA86_06760</name>
</gene>
<dbReference type="InterPro" id="IPR036615">
    <property type="entry name" value="Mur_ligase_C_dom_sf"/>
</dbReference>
<sequence>MKFTLSEIITCTGAQVLFEKDSSGCFEISTDTRKLQKGNIYLPLRGENYDGHNFIDKALEAGARGYFTQDKYKVNKSADFVLYVDNSLVAYLKLANYIRKKINPKIVAITGSSGKTTTKEMLYSVLCTTYKTHKTLLNHNNEIGLCETFFTMPQDCEAAVVEMGMRNLGEIELLSSYCEPDIGIVTNVGSAHVERLGNLKNIAVAKCEIAAGLKKDGVFISPDSTRIKDNLNYEGEKIFTRYENVSNVKMSISHSKFTYENVDFELNVEGDYNIENALLVIEAAKKLNISIQNIQKGLLNYKPIEKRWEISKIKGLTFINDSYNANPESMKAVLKTFLSVYKTPLVLVLGNMGELGKDEIAYHKEIGEFLCSYKGVKLLTVGNLAKYILRSSTLEGVEFETNFECAKYILENIEKGSTILLKASRAMKFEEIIEMVGRL</sequence>
<dbReference type="InterPro" id="IPR035911">
    <property type="entry name" value="MurE/MurF_N"/>
</dbReference>
<keyword evidence="3 10" id="KW-0132">Cell division</keyword>
<feature type="domain" description="Mur ligase central" evidence="14">
    <location>
        <begin position="109"/>
        <end position="283"/>
    </location>
</feature>
<dbReference type="SUPFAM" id="SSF53623">
    <property type="entry name" value="MurD-like peptide ligases, catalytic domain"/>
    <property type="match status" value="1"/>
</dbReference>
<dbReference type="PANTHER" id="PTHR43024">
    <property type="entry name" value="UDP-N-ACETYLMURAMOYL-TRIPEPTIDE--D-ALANYL-D-ALANINE LIGASE"/>
    <property type="match status" value="1"/>
</dbReference>
<dbReference type="InterPro" id="IPR051046">
    <property type="entry name" value="MurCDEF_CellWall_CoF430Synth"/>
</dbReference>
<dbReference type="PANTHER" id="PTHR43024:SF1">
    <property type="entry name" value="UDP-N-ACETYLMURAMOYL-TRIPEPTIDE--D-ALANYL-D-ALANINE LIGASE"/>
    <property type="match status" value="1"/>
</dbReference>
<dbReference type="GO" id="GO:0071555">
    <property type="term" value="P:cell wall organization"/>
    <property type="evidence" value="ECO:0007669"/>
    <property type="project" value="UniProtKB-KW"/>
</dbReference>
<dbReference type="Gene3D" id="3.40.1390.10">
    <property type="entry name" value="MurE/MurF, N-terminal domain"/>
    <property type="match status" value="1"/>
</dbReference>
<evidence type="ECO:0000256" key="7">
    <source>
        <dbReference type="ARBA" id="ARBA00022984"/>
    </source>
</evidence>
<accession>A0A9D1FJ72</accession>
<keyword evidence="5 10" id="KW-0067">ATP-binding</keyword>
<dbReference type="EC" id="6.3.2.10" evidence="10 11"/>
<dbReference type="InterPro" id="IPR005863">
    <property type="entry name" value="UDP-N-AcMur_synth"/>
</dbReference>
<organism evidence="15 16">
    <name type="scientific">Candidatus Galligastranaerophilus intestinavium</name>
    <dbReference type="NCBI Taxonomy" id="2840836"/>
    <lineage>
        <taxon>Bacteria</taxon>
        <taxon>Candidatus Galligastranaerophilus</taxon>
    </lineage>
</organism>
<keyword evidence="8 10" id="KW-0131">Cell cycle</keyword>
<protein>
    <recommendedName>
        <fullName evidence="10 11">UDP-N-acetylmuramoyl-tripeptide--D-alanyl-D-alanine ligase</fullName>
        <ecNumber evidence="10 11">6.3.2.10</ecNumber>
    </recommendedName>
    <alternativeName>
        <fullName evidence="10">D-alanyl-D-alanine-adding enzyme</fullName>
    </alternativeName>
</protein>
<evidence type="ECO:0000256" key="4">
    <source>
        <dbReference type="ARBA" id="ARBA00022741"/>
    </source>
</evidence>
<evidence type="ECO:0000256" key="1">
    <source>
        <dbReference type="ARBA" id="ARBA00022490"/>
    </source>
</evidence>
<evidence type="ECO:0000256" key="2">
    <source>
        <dbReference type="ARBA" id="ARBA00022598"/>
    </source>
</evidence>
<evidence type="ECO:0000256" key="8">
    <source>
        <dbReference type="ARBA" id="ARBA00023306"/>
    </source>
</evidence>
<evidence type="ECO:0000259" key="12">
    <source>
        <dbReference type="Pfam" id="PF01225"/>
    </source>
</evidence>
<dbReference type="GO" id="GO:0047480">
    <property type="term" value="F:UDP-N-acetylmuramoyl-tripeptide-D-alanyl-D-alanine ligase activity"/>
    <property type="evidence" value="ECO:0007669"/>
    <property type="project" value="UniProtKB-UniRule"/>
</dbReference>
<dbReference type="NCBIfam" id="TIGR01143">
    <property type="entry name" value="murF"/>
    <property type="match status" value="1"/>
</dbReference>
<dbReference type="Pfam" id="PF08245">
    <property type="entry name" value="Mur_ligase_M"/>
    <property type="match status" value="1"/>
</dbReference>
<dbReference type="GO" id="GO:0005524">
    <property type="term" value="F:ATP binding"/>
    <property type="evidence" value="ECO:0007669"/>
    <property type="project" value="UniProtKB-UniRule"/>
</dbReference>